<accession>A0A485M5L5</accession>
<evidence type="ECO:0000256" key="5">
    <source>
        <dbReference type="SAM" id="Phobius"/>
    </source>
</evidence>
<evidence type="ECO:0000256" key="3">
    <source>
        <dbReference type="ARBA" id="ARBA00022989"/>
    </source>
</evidence>
<dbReference type="GO" id="GO:0005384">
    <property type="term" value="F:manganese ion transmembrane transporter activity"/>
    <property type="evidence" value="ECO:0007669"/>
    <property type="project" value="InterPro"/>
</dbReference>
<keyword evidence="3 5" id="KW-1133">Transmembrane helix</keyword>
<dbReference type="Pfam" id="PF01988">
    <property type="entry name" value="VIT1"/>
    <property type="match status" value="1"/>
</dbReference>
<dbReference type="SUPFAM" id="SSF47240">
    <property type="entry name" value="Ferritin-like"/>
    <property type="match status" value="1"/>
</dbReference>
<feature type="transmembrane region" description="Helical" evidence="5">
    <location>
        <begin position="71"/>
        <end position="89"/>
    </location>
</feature>
<dbReference type="CDD" id="cd02431">
    <property type="entry name" value="Ferritin_CCC1_C"/>
    <property type="match status" value="1"/>
</dbReference>
<dbReference type="AlphaFoldDB" id="A0A485M5L5"/>
<dbReference type="InterPro" id="IPR009078">
    <property type="entry name" value="Ferritin-like_SF"/>
</dbReference>
<comment type="subcellular location">
    <subcellularLocation>
        <location evidence="1">Endomembrane system</location>
        <topology evidence="1">Multi-pass membrane protein</topology>
    </subcellularLocation>
</comment>
<evidence type="ECO:0000256" key="2">
    <source>
        <dbReference type="ARBA" id="ARBA00022692"/>
    </source>
</evidence>
<name>A0A485M5L5_9ZZZZ</name>
<reference evidence="6" key="1">
    <citation type="submission" date="2019-03" db="EMBL/GenBank/DDBJ databases">
        <authorList>
            <person name="Hao L."/>
        </authorList>
    </citation>
    <scope>NUCLEOTIDE SEQUENCE</scope>
</reference>
<dbReference type="GO" id="GO:0012505">
    <property type="term" value="C:endomembrane system"/>
    <property type="evidence" value="ECO:0007669"/>
    <property type="project" value="UniProtKB-SubCell"/>
</dbReference>
<dbReference type="InterPro" id="IPR039376">
    <property type="entry name" value="Ferritin_CCC1_N"/>
</dbReference>
<dbReference type="CDD" id="cd01044">
    <property type="entry name" value="Ferritin_CCC1_N"/>
    <property type="match status" value="1"/>
</dbReference>
<proteinExistence type="predicted"/>
<feature type="transmembrane region" description="Helical" evidence="5">
    <location>
        <begin position="229"/>
        <end position="249"/>
    </location>
</feature>
<feature type="transmembrane region" description="Helical" evidence="5">
    <location>
        <begin position="261"/>
        <end position="282"/>
    </location>
</feature>
<evidence type="ECO:0000256" key="4">
    <source>
        <dbReference type="ARBA" id="ARBA00023136"/>
    </source>
</evidence>
<protein>
    <submittedName>
        <fullName evidence="6">VIT family protein</fullName>
    </submittedName>
</protein>
<dbReference type="EMBL" id="CAADRM010000157">
    <property type="protein sequence ID" value="VFU18735.1"/>
    <property type="molecule type" value="Genomic_DNA"/>
</dbReference>
<organism evidence="6">
    <name type="scientific">anaerobic digester metagenome</name>
    <dbReference type="NCBI Taxonomy" id="1263854"/>
    <lineage>
        <taxon>unclassified sequences</taxon>
        <taxon>metagenomes</taxon>
        <taxon>ecological metagenomes</taxon>
    </lineage>
</organism>
<feature type="transmembrane region" description="Helical" evidence="5">
    <location>
        <begin position="204"/>
        <end position="223"/>
    </location>
</feature>
<gene>
    <name evidence="6" type="ORF">SCFA_890053</name>
</gene>
<feature type="transmembrane region" description="Helical" evidence="5">
    <location>
        <begin position="164"/>
        <end position="184"/>
    </location>
</feature>
<sequence length="290" mass="32449">MSMNGAMIGKLLEYQRSEITEHHIYRKIASSMKPGKNRETIERIARDEMRHYEIWRSYTGRDVRPDLLKLWFYYLISLVLGFTFAIKLMEQGEDDAQSEYRRIGTQVPEAGAILEDETSHEEALIRLLEEERIRYTGSMVLGLNDALVELTGALAGLTLALQDAHLIALTGSITGIAAAMSMAASEYLSTKAEETSKNPVRASVYTGIAYIVTVLVLITPYLILPNYYVSLGVTLILAVLIIAFFTYYLSVVKDVPFKSRFFEMAGLSLGIAFISFLVGFALRTVFGVEV</sequence>
<evidence type="ECO:0000256" key="1">
    <source>
        <dbReference type="ARBA" id="ARBA00004127"/>
    </source>
</evidence>
<evidence type="ECO:0000313" key="6">
    <source>
        <dbReference type="EMBL" id="VFU18735.1"/>
    </source>
</evidence>
<keyword evidence="2 5" id="KW-0812">Transmembrane</keyword>
<dbReference type="InterPro" id="IPR008217">
    <property type="entry name" value="Ccc1_fam"/>
</dbReference>
<keyword evidence="4 5" id="KW-0472">Membrane</keyword>
<dbReference type="GO" id="GO:0030026">
    <property type="term" value="P:intracellular manganese ion homeostasis"/>
    <property type="evidence" value="ECO:0007669"/>
    <property type="project" value="InterPro"/>
</dbReference>